<evidence type="ECO:0000256" key="4">
    <source>
        <dbReference type="ARBA" id="ARBA00012535"/>
    </source>
</evidence>
<protein>
    <recommendedName>
        <fullName evidence="5">Tryptophan 2-monooxygenase</fullName>
        <ecNumber evidence="4">1.13.12.3</ecNumber>
    </recommendedName>
</protein>
<dbReference type="SUPFAM" id="SSF51905">
    <property type="entry name" value="FAD/NAD(P)-binding domain"/>
    <property type="match status" value="1"/>
</dbReference>
<dbReference type="Gene3D" id="3.50.50.60">
    <property type="entry name" value="FAD/NAD(P)-binding domain"/>
    <property type="match status" value="1"/>
</dbReference>
<dbReference type="Pfam" id="PF01593">
    <property type="entry name" value="Amino_oxidase"/>
    <property type="match status" value="1"/>
</dbReference>
<feature type="domain" description="Amine oxidase" evidence="10">
    <location>
        <begin position="43"/>
        <end position="456"/>
    </location>
</feature>
<name>A0A2D1U5B0_9SPHI</name>
<evidence type="ECO:0000256" key="1">
    <source>
        <dbReference type="ARBA" id="ARBA00001974"/>
    </source>
</evidence>
<dbReference type="PANTHER" id="PTHR10742">
    <property type="entry name" value="FLAVIN MONOAMINE OXIDASE"/>
    <property type="match status" value="1"/>
</dbReference>
<dbReference type="InterPro" id="IPR001613">
    <property type="entry name" value="Flavin_amine_oxidase"/>
</dbReference>
<dbReference type="AlphaFoldDB" id="A0A2D1U5B0"/>
<dbReference type="InterPro" id="IPR036188">
    <property type="entry name" value="FAD/NAD-bd_sf"/>
</dbReference>
<feature type="binding site" evidence="9">
    <location>
        <position position="249"/>
    </location>
    <ligand>
        <name>FAD</name>
        <dbReference type="ChEBI" id="CHEBI:57692"/>
    </ligand>
</feature>
<comment type="cofactor">
    <cofactor evidence="1">
        <name>FAD</name>
        <dbReference type="ChEBI" id="CHEBI:57692"/>
    </cofactor>
</comment>
<evidence type="ECO:0000256" key="8">
    <source>
        <dbReference type="ARBA" id="ARBA00047321"/>
    </source>
</evidence>
<comment type="pathway">
    <text evidence="2">Plant hormone metabolism; auxin biosynthesis.</text>
</comment>
<comment type="catalytic activity">
    <reaction evidence="8">
        <text>L-tryptophan + O2 = indole-3-acetamide + CO2 + H2O</text>
        <dbReference type="Rhea" id="RHEA:16165"/>
        <dbReference type="ChEBI" id="CHEBI:15377"/>
        <dbReference type="ChEBI" id="CHEBI:15379"/>
        <dbReference type="ChEBI" id="CHEBI:16031"/>
        <dbReference type="ChEBI" id="CHEBI:16526"/>
        <dbReference type="ChEBI" id="CHEBI:57912"/>
        <dbReference type="EC" id="1.13.12.3"/>
    </reaction>
</comment>
<organism evidence="11 12">
    <name type="scientific">Pedobacter ginsengisoli</name>
    <dbReference type="NCBI Taxonomy" id="363852"/>
    <lineage>
        <taxon>Bacteria</taxon>
        <taxon>Pseudomonadati</taxon>
        <taxon>Bacteroidota</taxon>
        <taxon>Sphingobacteriia</taxon>
        <taxon>Sphingobacteriales</taxon>
        <taxon>Sphingobacteriaceae</taxon>
        <taxon>Pedobacter</taxon>
    </lineage>
</organism>
<gene>
    <name evidence="11" type="ORF">CPT03_09920</name>
</gene>
<evidence type="ECO:0000256" key="2">
    <source>
        <dbReference type="ARBA" id="ARBA00004814"/>
    </source>
</evidence>
<comment type="similarity">
    <text evidence="3">Belongs to the tryptophan 2-monooxygenase family.</text>
</comment>
<dbReference type="KEGG" id="pgs:CPT03_09920"/>
<dbReference type="OrthoDB" id="56323at2"/>
<evidence type="ECO:0000313" key="12">
    <source>
        <dbReference type="Proteomes" id="UP000223749"/>
    </source>
</evidence>
<dbReference type="PRINTS" id="PR00757">
    <property type="entry name" value="AMINEOXDASEF"/>
</dbReference>
<evidence type="ECO:0000256" key="5">
    <source>
        <dbReference type="ARBA" id="ARBA00017871"/>
    </source>
</evidence>
<reference evidence="11 12" key="1">
    <citation type="submission" date="2017-10" db="EMBL/GenBank/DDBJ databases">
        <title>Whole genome of Pedobacter ginsengisoli T01R-27 isolated from tomato rhizosphere.</title>
        <authorList>
            <person name="Weon H.-Y."/>
            <person name="Lee S.A."/>
            <person name="Sang M.K."/>
            <person name="Song J."/>
        </authorList>
    </citation>
    <scope>NUCLEOTIDE SEQUENCE [LARGE SCALE GENOMIC DNA]</scope>
    <source>
        <strain evidence="11 12">T01R-27</strain>
    </source>
</reference>
<dbReference type="InterPro" id="IPR006311">
    <property type="entry name" value="TAT_signal"/>
</dbReference>
<dbReference type="RefSeq" id="WP_099438704.1">
    <property type="nucleotide sequence ID" value="NZ_CP024091.1"/>
</dbReference>
<evidence type="ECO:0000313" key="11">
    <source>
        <dbReference type="EMBL" id="ATP56768.1"/>
    </source>
</evidence>
<dbReference type="InterPro" id="IPR002937">
    <property type="entry name" value="Amino_oxidase"/>
</dbReference>
<accession>A0A2D1U5B0</accession>
<dbReference type="GO" id="GO:0009851">
    <property type="term" value="P:auxin biosynthetic process"/>
    <property type="evidence" value="ECO:0007669"/>
    <property type="project" value="UniProtKB-KW"/>
</dbReference>
<evidence type="ECO:0000256" key="7">
    <source>
        <dbReference type="ARBA" id="ARBA00023070"/>
    </source>
</evidence>
<dbReference type="EC" id="1.13.12.3" evidence="4"/>
<dbReference type="PROSITE" id="PS51318">
    <property type="entry name" value="TAT"/>
    <property type="match status" value="1"/>
</dbReference>
<dbReference type="GO" id="GO:0050361">
    <property type="term" value="F:tryptophan 2-monooxygenase activity"/>
    <property type="evidence" value="ECO:0007669"/>
    <property type="project" value="UniProtKB-EC"/>
</dbReference>
<dbReference type="EMBL" id="CP024091">
    <property type="protein sequence ID" value="ATP56768.1"/>
    <property type="molecule type" value="Genomic_DNA"/>
</dbReference>
<dbReference type="InterPro" id="IPR050281">
    <property type="entry name" value="Flavin_monoamine_oxidase"/>
</dbReference>
<dbReference type="SUPFAM" id="SSF54373">
    <property type="entry name" value="FAD-linked reductases, C-terminal domain"/>
    <property type="match status" value="1"/>
</dbReference>
<dbReference type="Proteomes" id="UP000223749">
    <property type="component" value="Chromosome"/>
</dbReference>
<keyword evidence="7" id="KW-0073">Auxin biosynthesis</keyword>
<sequence>MSSRRRFLKEAALLAGGTFIASSSVGNFFIPKKKKVIIIGAGFAGLSAGYELYKRNIDFEIIECRKEVGGRVFSHTIDEKEKLIIELGAEWVGEDHTLLRSLCNQFNLPLDNNQFKTQVIYKNNYYQSLDEIITPQWSETYDKLISGYQKLNEAQKDTLGKKLDKIDWWRYLVNNGCKGVDLDLRELIDSTDFGESIRNVSAYSALDEYAKSSKNSMNEMDYKIRGGNQQLAFKFKSLFSDKIKLNTRVKKVVQGNKVHVHCEGGYIAQGDKLICTAPTFAVKKIDWQPALPSSMAYAIDALQYARINKNAFEFNSRFWKDESFDMITDTSGHYFYHATKNQKSEKGVLISYTIGDKAAVVANQTEKWRAEMVQQSLQAAFPNVNSMLENQVNYYWGNNELSMGAYAMYGKGQWFDLFPKLNAPHIHTHFAGEHLSENWQGFMEGALETGKQAAHKI</sequence>
<evidence type="ECO:0000259" key="10">
    <source>
        <dbReference type="Pfam" id="PF01593"/>
    </source>
</evidence>
<evidence type="ECO:0000256" key="6">
    <source>
        <dbReference type="ARBA" id="ARBA00023002"/>
    </source>
</evidence>
<keyword evidence="6" id="KW-0560">Oxidoreductase</keyword>
<keyword evidence="12" id="KW-1185">Reference proteome</keyword>
<evidence type="ECO:0000256" key="3">
    <source>
        <dbReference type="ARBA" id="ARBA00005833"/>
    </source>
</evidence>
<evidence type="ECO:0000256" key="9">
    <source>
        <dbReference type="PIRSR" id="PIRSR601613-1"/>
    </source>
</evidence>
<dbReference type="PANTHER" id="PTHR10742:SF410">
    <property type="entry name" value="LYSINE-SPECIFIC HISTONE DEMETHYLASE 2"/>
    <property type="match status" value="1"/>
</dbReference>
<proteinExistence type="inferred from homology"/>